<dbReference type="InParanoid" id="K0KRQ6"/>
<dbReference type="GO" id="GO:0005737">
    <property type="term" value="C:cytoplasm"/>
    <property type="evidence" value="ECO:0007669"/>
    <property type="project" value="TreeGrafter"/>
</dbReference>
<dbReference type="HOGENOM" id="CLU_734052_0_0_1"/>
<dbReference type="InterPro" id="IPR000504">
    <property type="entry name" value="RRM_dom"/>
</dbReference>
<dbReference type="InterPro" id="IPR050374">
    <property type="entry name" value="RRT5_SRSF_SR"/>
</dbReference>
<dbReference type="InterPro" id="IPR035979">
    <property type="entry name" value="RBD_domain_sf"/>
</dbReference>
<keyword evidence="5" id="KW-1185">Reference proteome</keyword>
<evidence type="ECO:0000259" key="3">
    <source>
        <dbReference type="PROSITE" id="PS50102"/>
    </source>
</evidence>
<organism evidence="4 5">
    <name type="scientific">Wickerhamomyces ciferrii (strain ATCC 14091 / BCRC 22168 / CBS 111 / JCM 3599 / NBRC 0793 / NRRL Y-1031 F-60-10)</name>
    <name type="common">Yeast</name>
    <name type="synonym">Pichia ciferrii</name>
    <dbReference type="NCBI Taxonomy" id="1206466"/>
    <lineage>
        <taxon>Eukaryota</taxon>
        <taxon>Fungi</taxon>
        <taxon>Dikarya</taxon>
        <taxon>Ascomycota</taxon>
        <taxon>Saccharomycotina</taxon>
        <taxon>Saccharomycetes</taxon>
        <taxon>Phaffomycetales</taxon>
        <taxon>Wickerhamomycetaceae</taxon>
        <taxon>Wickerhamomyces</taxon>
    </lineage>
</organism>
<comment type="caution">
    <text evidence="4">The sequence shown here is derived from an EMBL/GenBank/DDBJ whole genome shotgun (WGS) entry which is preliminary data.</text>
</comment>
<evidence type="ECO:0000256" key="2">
    <source>
        <dbReference type="PROSITE-ProRule" id="PRU00176"/>
    </source>
</evidence>
<dbReference type="GO" id="GO:0003729">
    <property type="term" value="F:mRNA binding"/>
    <property type="evidence" value="ECO:0007669"/>
    <property type="project" value="TreeGrafter"/>
</dbReference>
<dbReference type="CDD" id="cd00590">
    <property type="entry name" value="RRM_SF"/>
    <property type="match status" value="2"/>
</dbReference>
<dbReference type="SUPFAM" id="SSF54928">
    <property type="entry name" value="RNA-binding domain, RBD"/>
    <property type="match status" value="2"/>
</dbReference>
<gene>
    <name evidence="4" type="ORF">BN7_5362</name>
</gene>
<dbReference type="PROSITE" id="PS50102">
    <property type="entry name" value="RRM"/>
    <property type="match status" value="2"/>
</dbReference>
<feature type="domain" description="RRM" evidence="3">
    <location>
        <begin position="160"/>
        <end position="241"/>
    </location>
</feature>
<dbReference type="InterPro" id="IPR012677">
    <property type="entry name" value="Nucleotide-bd_a/b_plait_sf"/>
</dbReference>
<evidence type="ECO:0000313" key="4">
    <source>
        <dbReference type="EMBL" id="CCH45776.1"/>
    </source>
</evidence>
<dbReference type="GO" id="GO:0005634">
    <property type="term" value="C:nucleus"/>
    <property type="evidence" value="ECO:0007669"/>
    <property type="project" value="TreeGrafter"/>
</dbReference>
<dbReference type="EMBL" id="CAIF01000210">
    <property type="protein sequence ID" value="CCH45776.1"/>
    <property type="molecule type" value="Genomic_DNA"/>
</dbReference>
<evidence type="ECO:0000256" key="1">
    <source>
        <dbReference type="ARBA" id="ARBA00022884"/>
    </source>
</evidence>
<protein>
    <submittedName>
        <fullName evidence="4">Polyadenylate-binding protein 1</fullName>
    </submittedName>
</protein>
<proteinExistence type="predicted"/>
<dbReference type="Pfam" id="PF00076">
    <property type="entry name" value="RRM_1"/>
    <property type="match status" value="2"/>
</dbReference>
<feature type="domain" description="RRM" evidence="3">
    <location>
        <begin position="35"/>
        <end position="122"/>
    </location>
</feature>
<accession>K0KRQ6</accession>
<reference evidence="4 5" key="1">
    <citation type="journal article" date="2012" name="Eukaryot. Cell">
        <title>Draft genome sequence of Wickerhamomyces ciferrii NRRL Y-1031 F-60-10.</title>
        <authorList>
            <person name="Schneider J."/>
            <person name="Andrea H."/>
            <person name="Blom J."/>
            <person name="Jaenicke S."/>
            <person name="Ruckert C."/>
            <person name="Schorsch C."/>
            <person name="Szczepanowski R."/>
            <person name="Farwick M."/>
            <person name="Goesmann A."/>
            <person name="Puhler A."/>
            <person name="Schaffer S."/>
            <person name="Tauch A."/>
            <person name="Kohler T."/>
            <person name="Brinkrolf K."/>
        </authorList>
    </citation>
    <scope>NUCLEOTIDE SEQUENCE [LARGE SCALE GENOMIC DNA]</scope>
    <source>
        <strain evidence="5">ATCC 14091 / BCRC 22168 / CBS 111 / JCM 3599 / NBRC 0793 / NRRL Y-1031 F-60-10</strain>
    </source>
</reference>
<name>K0KRQ6_WICCF</name>
<dbReference type="Proteomes" id="UP000009328">
    <property type="component" value="Unassembled WGS sequence"/>
</dbReference>
<evidence type="ECO:0000313" key="5">
    <source>
        <dbReference type="Proteomes" id="UP000009328"/>
    </source>
</evidence>
<sequence>MFTNASSVLRAVIHPAIPTLQYQCLIRSFGTFGTEAVFLSGLPPNINQFQLKKFYKYNTTGLKDVQIFNNSPIGKSQTTGLLLYYKKSQAYDAIKKLNNVEISPGYPVELKLKPIKFNNSNKLPHLESNKTPIQNYNEKLHGNDIDVTQNTKTNNTDQNTTLYITNLPKNITIMKLKRIFGVYGIVLNIDIKVDLDESIAKVEFKHSEKANEAKFQLSNILEGKAKSLFSGRVPKIQFEIQQLFQDRKSIDSTNNTNPTKNSKINFSPIFRNDFKIKSKEEELSDSETQEQRFPRSFKTLSNIQNINIPNLKLDLKFEKKFIPGLTKSLIERNNDIIRPRMTQLKQPTTYNTLKGQIDDYYRGRKYKNRVMSPDFYK</sequence>
<dbReference type="SMART" id="SM00360">
    <property type="entry name" value="RRM"/>
    <property type="match status" value="2"/>
</dbReference>
<keyword evidence="1 2" id="KW-0694">RNA-binding</keyword>
<dbReference type="PANTHER" id="PTHR23003">
    <property type="entry name" value="RNA RECOGNITION MOTIF RRM DOMAIN CONTAINING PROTEIN"/>
    <property type="match status" value="1"/>
</dbReference>
<dbReference type="Gene3D" id="3.30.70.330">
    <property type="match status" value="2"/>
</dbReference>
<dbReference type="AlphaFoldDB" id="K0KRQ6"/>